<reference evidence="9 10" key="1">
    <citation type="submission" date="2016-02" db="EMBL/GenBank/DDBJ databases">
        <authorList>
            <person name="Wen L."/>
            <person name="He K."/>
            <person name="Yang H."/>
        </authorList>
    </citation>
    <scope>NUCLEOTIDE SEQUENCE [LARGE SCALE GENOMIC DNA]</scope>
    <source>
        <strain evidence="9">ShG14-8</strain>
    </source>
</reference>
<organism evidence="9 10">
    <name type="scientific">Candidatus Gallionella acididurans</name>
    <dbReference type="NCBI Taxonomy" id="1796491"/>
    <lineage>
        <taxon>Bacteria</taxon>
        <taxon>Pseudomonadati</taxon>
        <taxon>Pseudomonadota</taxon>
        <taxon>Betaproteobacteria</taxon>
        <taxon>Nitrosomonadales</taxon>
        <taxon>Gallionellaceae</taxon>
        <taxon>Gallionella</taxon>
    </lineage>
</organism>
<dbReference type="InterPro" id="IPR041921">
    <property type="entry name" value="NuoE_N"/>
</dbReference>
<dbReference type="Gene3D" id="3.40.30.10">
    <property type="entry name" value="Glutaredoxin"/>
    <property type="match status" value="1"/>
</dbReference>
<dbReference type="EMBL" id="LSLI01000014">
    <property type="protein sequence ID" value="KXS32970.1"/>
    <property type="molecule type" value="Genomic_DNA"/>
</dbReference>
<accession>A0A139BVG6</accession>
<proteinExistence type="inferred from homology"/>
<feature type="binding site" evidence="8">
    <location>
        <position position="97"/>
    </location>
    <ligand>
        <name>[2Fe-2S] cluster</name>
        <dbReference type="ChEBI" id="CHEBI:190135"/>
    </ligand>
</feature>
<keyword evidence="5 8" id="KW-0411">Iron-sulfur</keyword>
<dbReference type="GO" id="GO:0016491">
    <property type="term" value="F:oxidoreductase activity"/>
    <property type="evidence" value="ECO:0007669"/>
    <property type="project" value="InterPro"/>
</dbReference>
<comment type="cofactor">
    <cofactor evidence="6">
        <name>[2Fe-2S] cluster</name>
        <dbReference type="ChEBI" id="CHEBI:190135"/>
    </cofactor>
</comment>
<comment type="catalytic activity">
    <reaction evidence="7">
        <text>a quinone + NADH + 5 H(+)(in) = a quinol + NAD(+) + 4 H(+)(out)</text>
        <dbReference type="Rhea" id="RHEA:57888"/>
        <dbReference type="ChEBI" id="CHEBI:15378"/>
        <dbReference type="ChEBI" id="CHEBI:24646"/>
        <dbReference type="ChEBI" id="CHEBI:57540"/>
        <dbReference type="ChEBI" id="CHEBI:57945"/>
        <dbReference type="ChEBI" id="CHEBI:132124"/>
    </reaction>
</comment>
<evidence type="ECO:0000313" key="10">
    <source>
        <dbReference type="Proteomes" id="UP000070578"/>
    </source>
</evidence>
<dbReference type="InterPro" id="IPR028431">
    <property type="entry name" value="NADP_DH_HndA-like"/>
</dbReference>
<dbReference type="NCBIfam" id="NF004638">
    <property type="entry name" value="PRK05988.1"/>
    <property type="match status" value="1"/>
</dbReference>
<dbReference type="AlphaFoldDB" id="A0A139BVG6"/>
<evidence type="ECO:0000256" key="8">
    <source>
        <dbReference type="PIRSR" id="PIRSR000216-1"/>
    </source>
</evidence>
<dbReference type="GO" id="GO:0051537">
    <property type="term" value="F:2 iron, 2 sulfur cluster binding"/>
    <property type="evidence" value="ECO:0007669"/>
    <property type="project" value="UniProtKB-KW"/>
</dbReference>
<name>A0A139BVG6_9PROT</name>
<dbReference type="FunFam" id="1.10.10.1590:FF:000001">
    <property type="entry name" value="NADH-quinone oxidoreductase subunit E"/>
    <property type="match status" value="1"/>
</dbReference>
<evidence type="ECO:0000256" key="2">
    <source>
        <dbReference type="ARBA" id="ARBA00022714"/>
    </source>
</evidence>
<dbReference type="CDD" id="cd03081">
    <property type="entry name" value="TRX_Fd_NuoE_FDH_gamma"/>
    <property type="match status" value="1"/>
</dbReference>
<evidence type="ECO:0000256" key="1">
    <source>
        <dbReference type="ARBA" id="ARBA00010643"/>
    </source>
</evidence>
<feature type="binding site" evidence="8">
    <location>
        <position position="133"/>
    </location>
    <ligand>
        <name>[2Fe-2S] cluster</name>
        <dbReference type="ChEBI" id="CHEBI:190135"/>
    </ligand>
</feature>
<evidence type="ECO:0000256" key="4">
    <source>
        <dbReference type="ARBA" id="ARBA00023004"/>
    </source>
</evidence>
<dbReference type="PATRIC" id="fig|1796491.3.peg.982"/>
<reference evidence="9 10" key="2">
    <citation type="submission" date="2016-03" db="EMBL/GenBank/DDBJ databases">
        <title>New uncultured bacterium of the family Gallionellaceae from acid mine drainage: description and reconstruction of genome based on metagenomic analysis of microbial community.</title>
        <authorList>
            <person name="Kadnikov V."/>
            <person name="Ivasenko D."/>
            <person name="Beletsky A."/>
            <person name="Mardanov A."/>
            <person name="Danilova E."/>
            <person name="Pimenov N."/>
            <person name="Karnachuk O."/>
            <person name="Ravin N."/>
        </authorList>
    </citation>
    <scope>NUCLEOTIDE SEQUENCE [LARGE SCALE GENOMIC DNA]</scope>
    <source>
        <strain evidence="9">ShG14-8</strain>
    </source>
</reference>
<dbReference type="GO" id="GO:0046872">
    <property type="term" value="F:metal ion binding"/>
    <property type="evidence" value="ECO:0007669"/>
    <property type="project" value="UniProtKB-KW"/>
</dbReference>
<keyword evidence="2 8" id="KW-0001">2Fe-2S</keyword>
<evidence type="ECO:0000256" key="3">
    <source>
        <dbReference type="ARBA" id="ARBA00022723"/>
    </source>
</evidence>
<dbReference type="Proteomes" id="UP000070578">
    <property type="component" value="Unassembled WGS sequence"/>
</dbReference>
<keyword evidence="3 8" id="KW-0479">Metal-binding</keyword>
<evidence type="ECO:0000256" key="5">
    <source>
        <dbReference type="ARBA" id="ARBA00023014"/>
    </source>
</evidence>
<gene>
    <name evidence="9" type="ORF">AWT59_0897</name>
</gene>
<dbReference type="Pfam" id="PF01257">
    <property type="entry name" value="2Fe-2S_thioredx"/>
    <property type="match status" value="1"/>
</dbReference>
<comment type="caution">
    <text evidence="9">The sequence shown here is derived from an EMBL/GenBank/DDBJ whole genome shotgun (WGS) entry which is preliminary data.</text>
</comment>
<dbReference type="InterPro" id="IPR002023">
    <property type="entry name" value="NuoE-like"/>
</dbReference>
<protein>
    <submittedName>
        <fullName evidence="9">Formate dehydrogenase subunit gamma</fullName>
    </submittedName>
</protein>
<comment type="similarity">
    <text evidence="1">Belongs to the complex I 24 kDa subunit family.</text>
</comment>
<feature type="binding site" evidence="8">
    <location>
        <position position="137"/>
    </location>
    <ligand>
        <name>[2Fe-2S] cluster</name>
        <dbReference type="ChEBI" id="CHEBI:190135"/>
    </ligand>
</feature>
<evidence type="ECO:0000256" key="7">
    <source>
        <dbReference type="ARBA" id="ARBA00047712"/>
    </source>
</evidence>
<evidence type="ECO:0000256" key="6">
    <source>
        <dbReference type="ARBA" id="ARBA00034078"/>
    </source>
</evidence>
<sequence length="169" mass="18620">MHILISDYLPGIRGKYQMNLASHTESIASILSSQQNRPGALLPILHDIQEALGFIPPDSIQQIASALNLSRAEVHGVITFYHHFRTTPPARHTIEICCAEACQSMGAERLVEHAKQRLAGSKHGECEVKPVYCLGLCATSPALMVGEELHARVTPEKFDRLIEQMGIKT</sequence>
<dbReference type="InterPro" id="IPR036249">
    <property type="entry name" value="Thioredoxin-like_sf"/>
</dbReference>
<dbReference type="SUPFAM" id="SSF52833">
    <property type="entry name" value="Thioredoxin-like"/>
    <property type="match status" value="1"/>
</dbReference>
<dbReference type="PANTHER" id="PTHR43342">
    <property type="entry name" value="NADH-QUINONE OXIDOREDUCTASE, E SUBUNIT"/>
    <property type="match status" value="1"/>
</dbReference>
<comment type="cofactor">
    <cofactor evidence="8">
        <name>[2Fe-2S] cluster</name>
        <dbReference type="ChEBI" id="CHEBI:190135"/>
    </cofactor>
    <text evidence="8">Binds 1 [2Fe-2S] cluster.</text>
</comment>
<evidence type="ECO:0000313" key="9">
    <source>
        <dbReference type="EMBL" id="KXS32970.1"/>
    </source>
</evidence>
<dbReference type="PIRSF" id="PIRSF000216">
    <property type="entry name" value="NADH_DH_24kDa"/>
    <property type="match status" value="1"/>
</dbReference>
<feature type="binding site" evidence="8">
    <location>
        <position position="102"/>
    </location>
    <ligand>
        <name>[2Fe-2S] cluster</name>
        <dbReference type="ChEBI" id="CHEBI:190135"/>
    </ligand>
</feature>
<dbReference type="PANTHER" id="PTHR43342:SF1">
    <property type="entry name" value="BIFURCATING [FEFE] HYDROGENASE GAMMA SUBUNIT"/>
    <property type="match status" value="1"/>
</dbReference>
<dbReference type="Gene3D" id="1.10.10.1590">
    <property type="entry name" value="NADH-quinone oxidoreductase subunit E"/>
    <property type="match status" value="1"/>
</dbReference>
<keyword evidence="4 8" id="KW-0408">Iron</keyword>